<gene>
    <name evidence="7" type="ORF">EKO23_07280</name>
</gene>
<keyword evidence="8" id="KW-1185">Reference proteome</keyword>
<comment type="similarity">
    <text evidence="1">Belongs to the peptidase U62 family.</text>
</comment>
<keyword evidence="3" id="KW-0378">Hydrolase</keyword>
<protein>
    <submittedName>
        <fullName evidence="7">TldD/PmbA family protein</fullName>
    </submittedName>
</protein>
<keyword evidence="2" id="KW-0645">Protease</keyword>
<comment type="caution">
    <text evidence="7">The sequence shown here is derived from an EMBL/GenBank/DDBJ whole genome shotgun (WGS) entry which is preliminary data.</text>
</comment>
<evidence type="ECO:0000256" key="3">
    <source>
        <dbReference type="ARBA" id="ARBA00022801"/>
    </source>
</evidence>
<dbReference type="RefSeq" id="WP_134715687.1">
    <property type="nucleotide sequence ID" value="NZ_SDKM01000008.1"/>
</dbReference>
<dbReference type="GO" id="GO:0006508">
    <property type="term" value="P:proteolysis"/>
    <property type="evidence" value="ECO:0007669"/>
    <property type="project" value="UniProtKB-KW"/>
</dbReference>
<evidence type="ECO:0000256" key="2">
    <source>
        <dbReference type="ARBA" id="ARBA00022670"/>
    </source>
</evidence>
<evidence type="ECO:0000313" key="7">
    <source>
        <dbReference type="EMBL" id="RYP87065.1"/>
    </source>
</evidence>
<organism evidence="7 8">
    <name type="scientific">Nocardioides guangzhouensis</name>
    <dbReference type="NCBI Taxonomy" id="2497878"/>
    <lineage>
        <taxon>Bacteria</taxon>
        <taxon>Bacillati</taxon>
        <taxon>Actinomycetota</taxon>
        <taxon>Actinomycetes</taxon>
        <taxon>Propionibacteriales</taxon>
        <taxon>Nocardioidaceae</taxon>
        <taxon>Nocardioides</taxon>
    </lineage>
</organism>
<dbReference type="InterPro" id="IPR051463">
    <property type="entry name" value="Peptidase_U62_metallo"/>
</dbReference>
<dbReference type="SUPFAM" id="SSF111283">
    <property type="entry name" value="Putative modulator of DNA gyrase, PmbA/TldD"/>
    <property type="match status" value="1"/>
</dbReference>
<dbReference type="Proteomes" id="UP000295198">
    <property type="component" value="Unassembled WGS sequence"/>
</dbReference>
<keyword evidence="4" id="KW-0482">Metalloprotease</keyword>
<dbReference type="InterPro" id="IPR045569">
    <property type="entry name" value="Metalloprtase-TldD/E_C"/>
</dbReference>
<evidence type="ECO:0000313" key="8">
    <source>
        <dbReference type="Proteomes" id="UP000295198"/>
    </source>
</evidence>
<evidence type="ECO:0000256" key="4">
    <source>
        <dbReference type="ARBA" id="ARBA00023049"/>
    </source>
</evidence>
<evidence type="ECO:0000259" key="5">
    <source>
        <dbReference type="Pfam" id="PF01523"/>
    </source>
</evidence>
<dbReference type="OrthoDB" id="9803213at2"/>
<feature type="domain" description="Metalloprotease TldD/E C-terminal" evidence="6">
    <location>
        <begin position="249"/>
        <end position="497"/>
    </location>
</feature>
<dbReference type="InterPro" id="IPR036059">
    <property type="entry name" value="TldD/PmbA_sf"/>
</dbReference>
<dbReference type="Pfam" id="PF19289">
    <property type="entry name" value="PmbA_TldD_3rd"/>
    <property type="match status" value="1"/>
</dbReference>
<dbReference type="AlphaFoldDB" id="A0A4Q4ZH24"/>
<dbReference type="GO" id="GO:0008237">
    <property type="term" value="F:metallopeptidase activity"/>
    <property type="evidence" value="ECO:0007669"/>
    <property type="project" value="UniProtKB-KW"/>
</dbReference>
<dbReference type="PANTHER" id="PTHR30624:SF10">
    <property type="entry name" value="CONSERVED PROTEIN"/>
    <property type="match status" value="1"/>
</dbReference>
<evidence type="ECO:0000256" key="1">
    <source>
        <dbReference type="ARBA" id="ARBA00005836"/>
    </source>
</evidence>
<sequence length="506" mass="55861">MSAPVVDPTFTALPYRKLADAALSRARDFNVSHADFRFERVRYQHLAVRDGALQDASDHEDLGFAVRVIHHGAWGFASGVVLTSDEAVRIAEEAVQVAMVAARMTTRKVRLAPEPVHDDVTWVSAYDVNPLDVPVAEKSALLVDWTRRLTAHDAVEHAAASLQQVQENKFYADLAGTRTTQQRIRMQPWFEAMGTHRESGVFDSMASTAPPVGRGWEFLEGRLHDWDAELAEVPELLAEKLVAPSVEAGTYDLVIHPSNLWLTIHESVGHATELDRAFGYEANYAGTSFATYDKLGTLQYGSPAMNITGDRTIEHGLATIGYDDEGVETQSWDIVKDGVLVGYQLDRPMAHLKPELNDGRSNGCAYADSPGHIPIQRMANVSLQPDPDGPSTEDLVSRVERGLYVVGDKSWSIDMQRFNFQFTGQRFYRIEDGRLAGQVRDVAYQATTTDFWNSLEAVGGPQTWELHGAFNCGKAQPGQIAAVSHGAPTSLFRNVRILNTNDEAGR</sequence>
<reference evidence="7 8" key="1">
    <citation type="submission" date="2019-01" db="EMBL/GenBank/DDBJ databases">
        <title>Nocardioides guangzhouensis sp. nov., an actinobacterium isolated from soil.</title>
        <authorList>
            <person name="Fu Y."/>
            <person name="Cai Y."/>
            <person name="Lin Z."/>
            <person name="Chen P."/>
        </authorList>
    </citation>
    <scope>NUCLEOTIDE SEQUENCE [LARGE SCALE GENOMIC DNA]</scope>
    <source>
        <strain evidence="7 8">130</strain>
    </source>
</reference>
<dbReference type="Pfam" id="PF01523">
    <property type="entry name" value="PmbA_TldD_1st"/>
    <property type="match status" value="1"/>
</dbReference>
<feature type="domain" description="Metalloprotease TldD/E N-terminal" evidence="5">
    <location>
        <begin position="34"/>
        <end position="98"/>
    </location>
</feature>
<dbReference type="Gene3D" id="3.30.2290.10">
    <property type="entry name" value="PmbA/TldD superfamily"/>
    <property type="match status" value="1"/>
</dbReference>
<dbReference type="FunFam" id="3.30.2290.10:FF:000003">
    <property type="entry name" value="Zinc-dependent protease, TldD/PmbA family"/>
    <property type="match status" value="1"/>
</dbReference>
<evidence type="ECO:0000259" key="6">
    <source>
        <dbReference type="Pfam" id="PF19289"/>
    </source>
</evidence>
<dbReference type="GO" id="GO:0005829">
    <property type="term" value="C:cytosol"/>
    <property type="evidence" value="ECO:0007669"/>
    <property type="project" value="TreeGrafter"/>
</dbReference>
<accession>A0A4Q4ZH24</accession>
<dbReference type="InterPro" id="IPR035068">
    <property type="entry name" value="TldD/PmbA_N"/>
</dbReference>
<dbReference type="InterPro" id="IPR002510">
    <property type="entry name" value="Metalloprtase-TldD/E_N"/>
</dbReference>
<name>A0A4Q4ZH24_9ACTN</name>
<dbReference type="PANTHER" id="PTHR30624">
    <property type="entry name" value="UNCHARACTERIZED PROTEIN TLDD AND PMBA"/>
    <property type="match status" value="1"/>
</dbReference>
<proteinExistence type="inferred from homology"/>
<dbReference type="EMBL" id="SDKM01000008">
    <property type="protein sequence ID" value="RYP87065.1"/>
    <property type="molecule type" value="Genomic_DNA"/>
</dbReference>